<dbReference type="GO" id="GO:0017004">
    <property type="term" value="P:cytochrome complex assembly"/>
    <property type="evidence" value="ECO:0007669"/>
    <property type="project" value="UniProtKB-KW"/>
</dbReference>
<evidence type="ECO:0000313" key="12">
    <source>
        <dbReference type="Proteomes" id="UP000584663"/>
    </source>
</evidence>
<dbReference type="GO" id="GO:0015035">
    <property type="term" value="F:protein-disulfide reductase activity"/>
    <property type="evidence" value="ECO:0007669"/>
    <property type="project" value="TreeGrafter"/>
</dbReference>
<dbReference type="AlphaFoldDB" id="A0AA41A331"/>
<feature type="transmembrane region" description="Helical" evidence="6">
    <location>
        <begin position="504"/>
        <end position="523"/>
    </location>
</feature>
<feature type="chain" id="PRO_5041396090" evidence="7">
    <location>
        <begin position="24"/>
        <end position="673"/>
    </location>
</feature>
<dbReference type="InterPro" id="IPR003834">
    <property type="entry name" value="Cyt_c_assmbl_TM_dom"/>
</dbReference>
<feature type="domain" description="Cytochrome C biogenesis protein transmembrane" evidence="8">
    <location>
        <begin position="293"/>
        <end position="494"/>
    </location>
</feature>
<dbReference type="GO" id="GO:0045454">
    <property type="term" value="P:cell redox homeostasis"/>
    <property type="evidence" value="ECO:0007669"/>
    <property type="project" value="TreeGrafter"/>
</dbReference>
<reference evidence="11" key="2">
    <citation type="submission" date="2021-01" db="EMBL/GenBank/DDBJ databases">
        <title>Genome Sequencing of Type Strains.</title>
        <authorList>
            <person name="Lemaire J.F."/>
            <person name="Inderbitzin P."/>
            <person name="Collins S.B."/>
            <person name="Wespe N."/>
            <person name="Knight-Connoni V."/>
        </authorList>
    </citation>
    <scope>NUCLEOTIDE SEQUENCE</scope>
    <source>
        <strain evidence="11">DSM 14562</strain>
    </source>
</reference>
<dbReference type="InterPro" id="IPR036249">
    <property type="entry name" value="Thioredoxin-like_sf"/>
</dbReference>
<evidence type="ECO:0000256" key="6">
    <source>
        <dbReference type="SAM" id="Phobius"/>
    </source>
</evidence>
<dbReference type="GO" id="GO:0016020">
    <property type="term" value="C:membrane"/>
    <property type="evidence" value="ECO:0007669"/>
    <property type="project" value="UniProtKB-SubCell"/>
</dbReference>
<keyword evidence="2 6" id="KW-0812">Transmembrane</keyword>
<feature type="transmembrane region" description="Helical" evidence="6">
    <location>
        <begin position="442"/>
        <end position="465"/>
    </location>
</feature>
<protein>
    <submittedName>
        <fullName evidence="10">Thiol:disulfide interchange protein/DsbC/DsbD-like thiol-disulfide interchange protein</fullName>
    </submittedName>
    <submittedName>
        <fullName evidence="11">Thioredoxin family protein</fullName>
    </submittedName>
</protein>
<organism evidence="11 13">
    <name type="scientific">Sphingomonas yabuuchiae</name>
    <dbReference type="NCBI Taxonomy" id="172044"/>
    <lineage>
        <taxon>Bacteria</taxon>
        <taxon>Pseudomonadati</taxon>
        <taxon>Pseudomonadota</taxon>
        <taxon>Alphaproteobacteria</taxon>
        <taxon>Sphingomonadales</taxon>
        <taxon>Sphingomonadaceae</taxon>
        <taxon>Sphingomonas</taxon>
    </lineage>
</organism>
<keyword evidence="12" id="KW-1185">Reference proteome</keyword>
<dbReference type="SUPFAM" id="SSF52833">
    <property type="entry name" value="Thioredoxin-like"/>
    <property type="match status" value="1"/>
</dbReference>
<feature type="transmembrane region" description="Helical" evidence="6">
    <location>
        <begin position="285"/>
        <end position="312"/>
    </location>
</feature>
<dbReference type="Proteomes" id="UP000584663">
    <property type="component" value="Unassembled WGS sequence"/>
</dbReference>
<comment type="subcellular location">
    <subcellularLocation>
        <location evidence="1">Membrane</location>
        <topology evidence="1">Multi-pass membrane protein</topology>
    </subcellularLocation>
</comment>
<evidence type="ECO:0000256" key="4">
    <source>
        <dbReference type="ARBA" id="ARBA00022989"/>
    </source>
</evidence>
<dbReference type="EMBL" id="JACHNX010000005">
    <property type="protein sequence ID" value="MBB4609472.1"/>
    <property type="molecule type" value="Genomic_DNA"/>
</dbReference>
<evidence type="ECO:0000313" key="11">
    <source>
        <dbReference type="EMBL" id="MBN3560274.1"/>
    </source>
</evidence>
<accession>A0AA41A331</accession>
<keyword evidence="4 6" id="KW-1133">Transmembrane helix</keyword>
<reference evidence="10 12" key="1">
    <citation type="submission" date="2020-08" db="EMBL/GenBank/DDBJ databases">
        <title>Genomic Encyclopedia of Type Strains, Phase IV (KMG-IV): sequencing the most valuable type-strain genomes for metagenomic binning, comparative biology and taxonomic classification.</title>
        <authorList>
            <person name="Goeker M."/>
        </authorList>
    </citation>
    <scope>NUCLEOTIDE SEQUENCE [LARGE SCALE GENOMIC DNA]</scope>
    <source>
        <strain evidence="10 12">DSM 14562</strain>
    </source>
</reference>
<dbReference type="Pfam" id="PF02683">
    <property type="entry name" value="DsbD_TM"/>
    <property type="match status" value="1"/>
</dbReference>
<evidence type="ECO:0000313" key="13">
    <source>
        <dbReference type="Proteomes" id="UP000704529"/>
    </source>
</evidence>
<dbReference type="Proteomes" id="UP000704529">
    <property type="component" value="Unassembled WGS sequence"/>
</dbReference>
<comment type="caution">
    <text evidence="11">The sequence shown here is derived from an EMBL/GenBank/DDBJ whole genome shotgun (WGS) entry which is preliminary data.</text>
</comment>
<keyword evidence="5 6" id="KW-0472">Membrane</keyword>
<evidence type="ECO:0000256" key="2">
    <source>
        <dbReference type="ARBA" id="ARBA00022692"/>
    </source>
</evidence>
<name>A0AA41A331_9SPHN</name>
<proteinExistence type="predicted"/>
<feature type="transmembrane region" description="Helical" evidence="6">
    <location>
        <begin position="412"/>
        <end position="436"/>
    </location>
</feature>
<evidence type="ECO:0000259" key="9">
    <source>
        <dbReference type="Pfam" id="PF11412"/>
    </source>
</evidence>
<evidence type="ECO:0000313" key="10">
    <source>
        <dbReference type="EMBL" id="MBB4609472.1"/>
    </source>
</evidence>
<feature type="transmembrane region" description="Helical" evidence="6">
    <location>
        <begin position="372"/>
        <end position="391"/>
    </location>
</feature>
<dbReference type="Pfam" id="PF11412">
    <property type="entry name" value="DsbD_N"/>
    <property type="match status" value="1"/>
</dbReference>
<keyword evidence="3" id="KW-0201">Cytochrome c-type biogenesis</keyword>
<dbReference type="Pfam" id="PF13899">
    <property type="entry name" value="Thioredoxin_7"/>
    <property type="match status" value="1"/>
</dbReference>
<sequence>MRGWFYILMTALFMLVATGPGMAESAPAPGAIHLAMRLVAESETPAAGGRTTLAIVATPDRGWHGYWKNGGDAGLPTEAHWTLPGGASAGELRYPVPGRLKIAGLMNYVYERPFTLLVDLSVPAGVAKGTPLPITVKLDYLVCTDTICVPESQTLSTKLTVGDGAIDPATRTEFDRWRAALPKPLGGDGVIETQGKQVRIAVPLPASVAVKDAYFYPERSGIIDHAAPQVMTRNGDQLILTMPVAAVPTPGPVSGVLSIGEGQGLSFAAKPGTIAGASRGTDRGFGAIALAFLGAVLGGLLLNIMPCVFPILSLKALSLAKGGGDERHARTEALAYTAGVVLVCVGLGVVLLALRAGGQSAGWAFQLQDPRVIGILLLLVAGIAFNLAGLFELPTPAFAGRSGAMGSFATGALAAFVATPCSGPFMAGALGAALVLPAAAALAVFAGLGIGIALPFLAIGFVPALRRRLPKPGMWMVRLRHILSVPMFLTALALAWILGQEAGVTGMTLGLAAALIASLGFWWTGLRQHGGKGRAGWPAVVTLVLAVAIVVTVKPAAAVAKTSADTAFTEAKLEDLRKQNRPVFAYFTADWCLSCKVNEAAAIERSSVRDAFERNKVAVLVGDWTDGDPVLGRFIERHNRAGVPLYLYYAPGAKAPQVLPQVLTPSMLEKLGA</sequence>
<dbReference type="Gene3D" id="3.40.30.10">
    <property type="entry name" value="Glutaredoxin"/>
    <property type="match status" value="1"/>
</dbReference>
<dbReference type="InterPro" id="IPR035671">
    <property type="entry name" value="DsbD_gamma"/>
</dbReference>
<dbReference type="EMBL" id="JAFHKU010000135">
    <property type="protein sequence ID" value="MBN3560274.1"/>
    <property type="molecule type" value="Genomic_DNA"/>
</dbReference>
<dbReference type="PANTHER" id="PTHR32234:SF3">
    <property type="entry name" value="SUPPRESSION OF COPPER SENSITIVITY PROTEIN"/>
    <property type="match status" value="1"/>
</dbReference>
<feature type="signal peptide" evidence="7">
    <location>
        <begin position="1"/>
        <end position="23"/>
    </location>
</feature>
<dbReference type="PANTHER" id="PTHR32234">
    <property type="entry name" value="THIOL:DISULFIDE INTERCHANGE PROTEIN DSBD"/>
    <property type="match status" value="1"/>
</dbReference>
<evidence type="ECO:0000256" key="7">
    <source>
        <dbReference type="SAM" id="SignalP"/>
    </source>
</evidence>
<evidence type="ECO:0000259" key="8">
    <source>
        <dbReference type="Pfam" id="PF02683"/>
    </source>
</evidence>
<evidence type="ECO:0000256" key="5">
    <source>
        <dbReference type="ARBA" id="ARBA00023136"/>
    </source>
</evidence>
<evidence type="ECO:0000256" key="1">
    <source>
        <dbReference type="ARBA" id="ARBA00004141"/>
    </source>
</evidence>
<feature type="transmembrane region" description="Helical" evidence="6">
    <location>
        <begin position="535"/>
        <end position="553"/>
    </location>
</feature>
<dbReference type="RefSeq" id="WP_184105433.1">
    <property type="nucleotide sequence ID" value="NZ_JACHNX010000005.1"/>
</dbReference>
<dbReference type="InterPro" id="IPR028250">
    <property type="entry name" value="DsbDN"/>
</dbReference>
<evidence type="ECO:0000256" key="3">
    <source>
        <dbReference type="ARBA" id="ARBA00022748"/>
    </source>
</evidence>
<gene>
    <name evidence="10" type="ORF">GGQ89_001691</name>
    <name evidence="11" type="ORF">JYA60_18800</name>
</gene>
<feature type="transmembrane region" description="Helical" evidence="6">
    <location>
        <begin position="477"/>
        <end position="498"/>
    </location>
</feature>
<keyword evidence="7" id="KW-0732">Signal</keyword>
<feature type="transmembrane region" description="Helical" evidence="6">
    <location>
        <begin position="333"/>
        <end position="352"/>
    </location>
</feature>
<dbReference type="CDD" id="cd02953">
    <property type="entry name" value="DsbDgamma"/>
    <property type="match status" value="1"/>
</dbReference>
<feature type="domain" description="Thiol:disulfide interchange protein DsbD N-terminal" evidence="9">
    <location>
        <begin position="39"/>
        <end position="157"/>
    </location>
</feature>